<comment type="caution">
    <text evidence="2">The sequence shown here is derived from an EMBL/GenBank/DDBJ whole genome shotgun (WGS) entry which is preliminary data.</text>
</comment>
<keyword evidence="3" id="KW-1185">Reference proteome</keyword>
<keyword evidence="1" id="KW-0472">Membrane</keyword>
<sequence>MDPQNLTSLTGFILMGVTRLPELQVPLFGLFLIIYTITVVSNLGLITLIQLDSRLHTPMYFF</sequence>
<gene>
    <name evidence="2" type="ORF">BN2614_LOCUS2</name>
</gene>
<dbReference type="EMBL" id="CYRY02001182">
    <property type="protein sequence ID" value="VCW63216.1"/>
    <property type="molecule type" value="Genomic_DNA"/>
</dbReference>
<organism evidence="2 3">
    <name type="scientific">Gulo gulo</name>
    <name type="common">Wolverine</name>
    <name type="synonym">Gluton</name>
    <dbReference type="NCBI Taxonomy" id="48420"/>
    <lineage>
        <taxon>Eukaryota</taxon>
        <taxon>Metazoa</taxon>
        <taxon>Chordata</taxon>
        <taxon>Craniata</taxon>
        <taxon>Vertebrata</taxon>
        <taxon>Euteleostomi</taxon>
        <taxon>Mammalia</taxon>
        <taxon>Eutheria</taxon>
        <taxon>Laurasiatheria</taxon>
        <taxon>Carnivora</taxon>
        <taxon>Caniformia</taxon>
        <taxon>Musteloidea</taxon>
        <taxon>Mustelidae</taxon>
        <taxon>Guloninae</taxon>
        <taxon>Gulo</taxon>
    </lineage>
</organism>
<evidence type="ECO:0000313" key="2">
    <source>
        <dbReference type="EMBL" id="VCW63216.1"/>
    </source>
</evidence>
<evidence type="ECO:0000256" key="1">
    <source>
        <dbReference type="SAM" id="Phobius"/>
    </source>
</evidence>
<evidence type="ECO:0008006" key="4">
    <source>
        <dbReference type="Google" id="ProtNLM"/>
    </source>
</evidence>
<proteinExistence type="predicted"/>
<reference evidence="2 3" key="1">
    <citation type="submission" date="2018-10" db="EMBL/GenBank/DDBJ databases">
        <authorList>
            <person name="Ekblom R."/>
            <person name="Jareborg N."/>
        </authorList>
    </citation>
    <scope>NUCLEOTIDE SEQUENCE [LARGE SCALE GENOMIC DNA]</scope>
    <source>
        <tissue evidence="2">Muscle</tissue>
    </source>
</reference>
<evidence type="ECO:0000313" key="3">
    <source>
        <dbReference type="Proteomes" id="UP000269945"/>
    </source>
</evidence>
<feature type="transmembrane region" description="Helical" evidence="1">
    <location>
        <begin position="27"/>
        <end position="49"/>
    </location>
</feature>
<name>A0A9X9LE45_GULGU</name>
<keyword evidence="1" id="KW-0812">Transmembrane</keyword>
<dbReference type="Proteomes" id="UP000269945">
    <property type="component" value="Unassembled WGS sequence"/>
</dbReference>
<feature type="non-terminal residue" evidence="2">
    <location>
        <position position="62"/>
    </location>
</feature>
<accession>A0A9X9LE45</accession>
<keyword evidence="1" id="KW-1133">Transmembrane helix</keyword>
<dbReference type="PANTHER" id="PTHR48018">
    <property type="entry name" value="OLFACTORY RECEPTOR"/>
    <property type="match status" value="1"/>
</dbReference>
<dbReference type="SUPFAM" id="SSF81321">
    <property type="entry name" value="Family A G protein-coupled receptor-like"/>
    <property type="match status" value="1"/>
</dbReference>
<protein>
    <recommendedName>
        <fullName evidence="4">Olfactory receptor</fullName>
    </recommendedName>
</protein>
<dbReference type="AlphaFoldDB" id="A0A9X9LE45"/>